<keyword evidence="6" id="KW-0472">Membrane</keyword>
<accession>A0A841DGV7</accession>
<evidence type="ECO:0000259" key="8">
    <source>
        <dbReference type="Pfam" id="PF01052"/>
    </source>
</evidence>
<proteinExistence type="inferred from homology"/>
<reference evidence="9 10" key="1">
    <citation type="submission" date="2020-08" db="EMBL/GenBank/DDBJ databases">
        <title>Genomic Encyclopedia of Type Strains, Phase III (KMG-III): the genomes of soil and plant-associated and newly described type strains.</title>
        <authorList>
            <person name="Whitman W."/>
        </authorList>
    </citation>
    <scope>NUCLEOTIDE SEQUENCE [LARGE SCALE GENOMIC DNA]</scope>
    <source>
        <strain evidence="9 10">CECT 3303</strain>
    </source>
</reference>
<dbReference type="GO" id="GO:0005886">
    <property type="term" value="C:plasma membrane"/>
    <property type="evidence" value="ECO:0007669"/>
    <property type="project" value="UniProtKB-SubCell"/>
</dbReference>
<dbReference type="InterPro" id="IPR001172">
    <property type="entry name" value="FliN_T3SS_HrcQb"/>
</dbReference>
<dbReference type="InterPro" id="IPR036429">
    <property type="entry name" value="SpoA-like_sf"/>
</dbReference>
<evidence type="ECO:0000256" key="3">
    <source>
        <dbReference type="ARBA" id="ARBA00022475"/>
    </source>
</evidence>
<feature type="chain" id="PRO_5039520867" evidence="7">
    <location>
        <begin position="24"/>
        <end position="243"/>
    </location>
</feature>
<evidence type="ECO:0000313" key="9">
    <source>
        <dbReference type="EMBL" id="MBB5967335.1"/>
    </source>
</evidence>
<name>A0A841DGV7_PLAVE</name>
<dbReference type="Pfam" id="PF01052">
    <property type="entry name" value="FliMN_C"/>
    <property type="match status" value="1"/>
</dbReference>
<dbReference type="Proteomes" id="UP000562352">
    <property type="component" value="Unassembled WGS sequence"/>
</dbReference>
<dbReference type="PANTHER" id="PTHR43484:SF1">
    <property type="entry name" value="FLAGELLAR MOTOR SWITCH PROTEIN FLIN"/>
    <property type="match status" value="1"/>
</dbReference>
<evidence type="ECO:0000256" key="7">
    <source>
        <dbReference type="SAM" id="SignalP"/>
    </source>
</evidence>
<dbReference type="Gene3D" id="2.30.330.10">
    <property type="entry name" value="SpoA-like"/>
    <property type="match status" value="1"/>
</dbReference>
<feature type="domain" description="Flagellar motor switch protein FliN-like C-terminal" evidence="8">
    <location>
        <begin position="166"/>
        <end position="236"/>
    </location>
</feature>
<keyword evidence="5" id="KW-0283">Flagellar rotation</keyword>
<dbReference type="SUPFAM" id="SSF101801">
    <property type="entry name" value="Surface presentation of antigens (SPOA)"/>
    <property type="match status" value="1"/>
</dbReference>
<organism evidence="9 10">
    <name type="scientific">Planomonospora venezuelensis</name>
    <dbReference type="NCBI Taxonomy" id="1999"/>
    <lineage>
        <taxon>Bacteria</taxon>
        <taxon>Bacillati</taxon>
        <taxon>Actinomycetota</taxon>
        <taxon>Actinomycetes</taxon>
        <taxon>Streptosporangiales</taxon>
        <taxon>Streptosporangiaceae</taxon>
        <taxon>Planomonospora</taxon>
    </lineage>
</organism>
<dbReference type="PANTHER" id="PTHR43484">
    <property type="match status" value="1"/>
</dbReference>
<keyword evidence="7" id="KW-0732">Signal</keyword>
<dbReference type="InterPro" id="IPR001543">
    <property type="entry name" value="FliN-like_C"/>
</dbReference>
<evidence type="ECO:0000256" key="6">
    <source>
        <dbReference type="ARBA" id="ARBA00023136"/>
    </source>
</evidence>
<sequence length="243" mass="24381">MTTTITVAPRVALALDAAEAALALLPAGGALEAGTPVTAIPDGIPAGQAVCARFSGTVSGEVAVVVGQDLVDALKDSPLGELDLAKAVQPALEAAARVLGPVVVDPAQAVETQVGLGALANRGEAIFVPLLEDGAVRAVLALVALPWPAAPGSAPAAPARKGGLEMLHGVEMSVTAELGRTRMTVRELLSLAPGAVVELDRAAGSPVDLLVNGRLVARGEVVVIDENFGIRITEIIAPTGDRS</sequence>
<dbReference type="InterPro" id="IPR012826">
    <property type="entry name" value="FliN"/>
</dbReference>
<comment type="similarity">
    <text evidence="2">Belongs to the FliN/MopA/SpaO family.</text>
</comment>
<evidence type="ECO:0000256" key="5">
    <source>
        <dbReference type="ARBA" id="ARBA00022779"/>
    </source>
</evidence>
<dbReference type="GO" id="GO:0006935">
    <property type="term" value="P:chemotaxis"/>
    <property type="evidence" value="ECO:0007669"/>
    <property type="project" value="UniProtKB-KW"/>
</dbReference>
<protein>
    <submittedName>
        <fullName evidence="9">Flagellar motor switch protein FliN/FliY</fullName>
    </submittedName>
</protein>
<dbReference type="PRINTS" id="PR00956">
    <property type="entry name" value="FLGMOTORFLIN"/>
</dbReference>
<keyword evidence="4" id="KW-0145">Chemotaxis</keyword>
<keyword evidence="10" id="KW-1185">Reference proteome</keyword>
<evidence type="ECO:0000256" key="4">
    <source>
        <dbReference type="ARBA" id="ARBA00022500"/>
    </source>
</evidence>
<keyword evidence="9" id="KW-0282">Flagellum</keyword>
<dbReference type="RefSeq" id="WP_184948058.1">
    <property type="nucleotide sequence ID" value="NZ_BAAAWZ010000005.1"/>
</dbReference>
<keyword evidence="9" id="KW-0969">Cilium</keyword>
<dbReference type="InterPro" id="IPR051469">
    <property type="entry name" value="FliN/MopA/SpaO"/>
</dbReference>
<evidence type="ECO:0000256" key="1">
    <source>
        <dbReference type="ARBA" id="ARBA00004413"/>
    </source>
</evidence>
<feature type="signal peptide" evidence="7">
    <location>
        <begin position="1"/>
        <end position="23"/>
    </location>
</feature>
<gene>
    <name evidence="9" type="ORF">FHS22_006637</name>
</gene>
<keyword evidence="9" id="KW-0966">Cell projection</keyword>
<comment type="subcellular location">
    <subcellularLocation>
        <location evidence="1">Cell membrane</location>
        <topology evidence="1">Peripheral membrane protein</topology>
        <orientation evidence="1">Cytoplasmic side</orientation>
    </subcellularLocation>
</comment>
<dbReference type="NCBIfam" id="TIGR02480">
    <property type="entry name" value="fliN"/>
    <property type="match status" value="1"/>
</dbReference>
<dbReference type="GO" id="GO:0071973">
    <property type="term" value="P:bacterial-type flagellum-dependent cell motility"/>
    <property type="evidence" value="ECO:0007669"/>
    <property type="project" value="InterPro"/>
</dbReference>
<evidence type="ECO:0000256" key="2">
    <source>
        <dbReference type="ARBA" id="ARBA00009226"/>
    </source>
</evidence>
<dbReference type="EMBL" id="JACHJJ010000031">
    <property type="protein sequence ID" value="MBB5967335.1"/>
    <property type="molecule type" value="Genomic_DNA"/>
</dbReference>
<evidence type="ECO:0000313" key="10">
    <source>
        <dbReference type="Proteomes" id="UP000562352"/>
    </source>
</evidence>
<comment type="caution">
    <text evidence="9">The sequence shown here is derived from an EMBL/GenBank/DDBJ whole genome shotgun (WGS) entry which is preliminary data.</text>
</comment>
<dbReference type="GO" id="GO:0003774">
    <property type="term" value="F:cytoskeletal motor activity"/>
    <property type="evidence" value="ECO:0007669"/>
    <property type="project" value="InterPro"/>
</dbReference>
<keyword evidence="3" id="KW-1003">Cell membrane</keyword>
<dbReference type="AlphaFoldDB" id="A0A841DGV7"/>
<dbReference type="GO" id="GO:0009425">
    <property type="term" value="C:bacterial-type flagellum basal body"/>
    <property type="evidence" value="ECO:0007669"/>
    <property type="project" value="InterPro"/>
</dbReference>